<dbReference type="PANTHER" id="PTHR45703">
    <property type="entry name" value="DYNEIN HEAVY CHAIN"/>
    <property type="match status" value="1"/>
</dbReference>
<dbReference type="PANTHER" id="PTHR45703:SF8">
    <property type="entry name" value="DYNEINS HEAVY CHAIN"/>
    <property type="match status" value="1"/>
</dbReference>
<dbReference type="Gene3D" id="3.20.180.20">
    <property type="entry name" value="Dynein heavy chain, N-terminal domain 2"/>
    <property type="match status" value="1"/>
</dbReference>
<evidence type="ECO:0000259" key="2">
    <source>
        <dbReference type="Pfam" id="PF08393"/>
    </source>
</evidence>
<dbReference type="InterPro" id="IPR013602">
    <property type="entry name" value="Dynein_heavy_linker"/>
</dbReference>
<dbReference type="EMBL" id="JABANN010000009">
    <property type="protein sequence ID" value="KAF4675826.1"/>
    <property type="molecule type" value="Genomic_DNA"/>
</dbReference>
<dbReference type="GO" id="GO:0045505">
    <property type="term" value="F:dynein intermediate chain binding"/>
    <property type="evidence" value="ECO:0007669"/>
    <property type="project" value="InterPro"/>
</dbReference>
<proteinExistence type="predicted"/>
<feature type="domain" description="Dynein heavy chain linker" evidence="2">
    <location>
        <begin position="162"/>
        <end position="234"/>
    </location>
</feature>
<dbReference type="OrthoDB" id="445875at2759"/>
<protein>
    <recommendedName>
        <fullName evidence="2">Dynein heavy chain linker domain-containing protein</fullName>
    </recommendedName>
</protein>
<dbReference type="Proteomes" id="UP000572268">
    <property type="component" value="Unassembled WGS sequence"/>
</dbReference>
<name>A0A7J6MWL4_PEROL</name>
<sequence>MGSFPELGEVKALSSPSAKESSDFNSPDETSLRLVRYNGFNAERKIRRLVELRASRLIVALADCSSFDIMGEGEGGLDKRVEFVLRRIYAVFGYSKYDKFKSTILNQKEDSPLRAIETFLDDPECTAFFAYQGSGESLVATTQSPGSVAQIKKKVLIVCRAKVAEYLGDCFDGVKSLNFEKDPVNGRIGTGIISKDKEYVPFYEDVVLEGAVETYLTNLESHIRCTLRDILDNARATAENWEVDKPREIWLQDYCAQLALVTTQLVWTEETARAFDELEGGSETAMKDYKRVCDDRIEKLIKQVMGE</sequence>
<feature type="region of interest" description="Disordered" evidence="1">
    <location>
        <begin position="1"/>
        <end position="28"/>
    </location>
</feature>
<evidence type="ECO:0000313" key="6">
    <source>
        <dbReference type="Proteomes" id="UP000572268"/>
    </source>
</evidence>
<organism evidence="4 6">
    <name type="scientific">Perkinsus olseni</name>
    <name type="common">Perkinsus atlanticus</name>
    <dbReference type="NCBI Taxonomy" id="32597"/>
    <lineage>
        <taxon>Eukaryota</taxon>
        <taxon>Sar</taxon>
        <taxon>Alveolata</taxon>
        <taxon>Perkinsozoa</taxon>
        <taxon>Perkinsea</taxon>
        <taxon>Perkinsida</taxon>
        <taxon>Perkinsidae</taxon>
        <taxon>Perkinsus</taxon>
    </lineage>
</organism>
<evidence type="ECO:0000313" key="3">
    <source>
        <dbReference type="EMBL" id="KAF4670332.1"/>
    </source>
</evidence>
<dbReference type="EMBL" id="JABAHT010000011">
    <property type="protein sequence ID" value="KAF4670332.1"/>
    <property type="molecule type" value="Genomic_DNA"/>
</dbReference>
<evidence type="ECO:0000313" key="4">
    <source>
        <dbReference type="EMBL" id="KAF4675826.1"/>
    </source>
</evidence>
<dbReference type="Proteomes" id="UP000570595">
    <property type="component" value="Unassembled WGS sequence"/>
</dbReference>
<dbReference type="InterPro" id="IPR042228">
    <property type="entry name" value="Dynein_linker_3"/>
</dbReference>
<dbReference type="Gene3D" id="1.20.58.1120">
    <property type="match status" value="1"/>
</dbReference>
<gene>
    <name evidence="4" type="ORF">FOL46_009616</name>
    <name evidence="3" type="ORF">FOZ61_000521</name>
</gene>
<feature type="compositionally biased region" description="Polar residues" evidence="1">
    <location>
        <begin position="14"/>
        <end position="28"/>
    </location>
</feature>
<evidence type="ECO:0000313" key="5">
    <source>
        <dbReference type="Proteomes" id="UP000570595"/>
    </source>
</evidence>
<dbReference type="InterPro" id="IPR026983">
    <property type="entry name" value="DHC"/>
</dbReference>
<dbReference type="AlphaFoldDB" id="A0A7J6MWL4"/>
<dbReference type="Pfam" id="PF08393">
    <property type="entry name" value="DHC_N2"/>
    <property type="match status" value="1"/>
</dbReference>
<dbReference type="GO" id="GO:0051959">
    <property type="term" value="F:dynein light intermediate chain binding"/>
    <property type="evidence" value="ECO:0007669"/>
    <property type="project" value="InterPro"/>
</dbReference>
<evidence type="ECO:0000256" key="1">
    <source>
        <dbReference type="SAM" id="MobiDB-lite"/>
    </source>
</evidence>
<reference evidence="5 6" key="1">
    <citation type="submission" date="2020-04" db="EMBL/GenBank/DDBJ databases">
        <title>Perkinsus olseni comparative genomics.</title>
        <authorList>
            <person name="Bogema D.R."/>
        </authorList>
    </citation>
    <scope>NUCLEOTIDE SEQUENCE [LARGE SCALE GENOMIC DNA]</scope>
    <source>
        <strain evidence="3">ATCC PRA-179</strain>
        <strain evidence="4">ATCC PRA-31</strain>
    </source>
</reference>
<accession>A0A7J6MWL4</accession>
<dbReference type="GO" id="GO:0007018">
    <property type="term" value="P:microtubule-based movement"/>
    <property type="evidence" value="ECO:0007669"/>
    <property type="project" value="InterPro"/>
</dbReference>
<comment type="caution">
    <text evidence="4">The sequence shown here is derived from an EMBL/GenBank/DDBJ whole genome shotgun (WGS) entry which is preliminary data.</text>
</comment>
<dbReference type="GO" id="GO:0030286">
    <property type="term" value="C:dynein complex"/>
    <property type="evidence" value="ECO:0007669"/>
    <property type="project" value="InterPro"/>
</dbReference>